<evidence type="ECO:0000256" key="1">
    <source>
        <dbReference type="SAM" id="Phobius"/>
    </source>
</evidence>
<keyword evidence="1" id="KW-0812">Transmembrane</keyword>
<comment type="caution">
    <text evidence="3">The sequence shown here is derived from an EMBL/GenBank/DDBJ whole genome shotgun (WGS) entry which is preliminary data.</text>
</comment>
<evidence type="ECO:0000313" key="3">
    <source>
        <dbReference type="EMBL" id="KAJ7728351.1"/>
    </source>
</evidence>
<dbReference type="EMBL" id="JARKIB010000173">
    <property type="protein sequence ID" value="KAJ7728351.1"/>
    <property type="molecule type" value="Genomic_DNA"/>
</dbReference>
<feature type="transmembrane region" description="Helical" evidence="1">
    <location>
        <begin position="242"/>
        <end position="264"/>
    </location>
</feature>
<feature type="domain" description="DUF6534" evidence="2">
    <location>
        <begin position="181"/>
        <end position="267"/>
    </location>
</feature>
<dbReference type="PANTHER" id="PTHR40465">
    <property type="entry name" value="CHROMOSOME 1, WHOLE GENOME SHOTGUN SEQUENCE"/>
    <property type="match status" value="1"/>
</dbReference>
<feature type="transmembrane region" description="Helical" evidence="1">
    <location>
        <begin position="169"/>
        <end position="195"/>
    </location>
</feature>
<keyword evidence="1" id="KW-0472">Membrane</keyword>
<gene>
    <name evidence="3" type="ORF">B0H16DRAFT_1589068</name>
</gene>
<feature type="transmembrane region" description="Helical" evidence="1">
    <location>
        <begin position="23"/>
        <end position="45"/>
    </location>
</feature>
<dbReference type="PANTHER" id="PTHR40465:SF1">
    <property type="entry name" value="DUF6534 DOMAIN-CONTAINING PROTEIN"/>
    <property type="match status" value="1"/>
</dbReference>
<dbReference type="AlphaFoldDB" id="A0AAD7HU07"/>
<evidence type="ECO:0000313" key="4">
    <source>
        <dbReference type="Proteomes" id="UP001215598"/>
    </source>
</evidence>
<feature type="transmembrane region" description="Helical" evidence="1">
    <location>
        <begin position="216"/>
        <end position="236"/>
    </location>
</feature>
<feature type="transmembrane region" description="Helical" evidence="1">
    <location>
        <begin position="132"/>
        <end position="157"/>
    </location>
</feature>
<evidence type="ECO:0000259" key="2">
    <source>
        <dbReference type="Pfam" id="PF20152"/>
    </source>
</evidence>
<feature type="transmembrane region" description="Helical" evidence="1">
    <location>
        <begin position="97"/>
        <end position="120"/>
    </location>
</feature>
<keyword evidence="4" id="KW-1185">Reference proteome</keyword>
<dbReference type="Pfam" id="PF20152">
    <property type="entry name" value="DUF6534"/>
    <property type="match status" value="1"/>
</dbReference>
<dbReference type="Proteomes" id="UP001215598">
    <property type="component" value="Unassembled WGS sequence"/>
</dbReference>
<dbReference type="InterPro" id="IPR045339">
    <property type="entry name" value="DUF6534"/>
</dbReference>
<proteinExistence type="predicted"/>
<organism evidence="3 4">
    <name type="scientific">Mycena metata</name>
    <dbReference type="NCBI Taxonomy" id="1033252"/>
    <lineage>
        <taxon>Eukaryota</taxon>
        <taxon>Fungi</taxon>
        <taxon>Dikarya</taxon>
        <taxon>Basidiomycota</taxon>
        <taxon>Agaricomycotina</taxon>
        <taxon>Agaricomycetes</taxon>
        <taxon>Agaricomycetidae</taxon>
        <taxon>Agaricales</taxon>
        <taxon>Marasmiineae</taxon>
        <taxon>Mycenaceae</taxon>
        <taxon>Mycena</taxon>
    </lineage>
</organism>
<keyword evidence="1" id="KW-1133">Transmembrane helix</keyword>
<accession>A0AAD7HU07</accession>
<name>A0AAD7HU07_9AGAR</name>
<protein>
    <recommendedName>
        <fullName evidence="2">DUF6534 domain-containing protein</fullName>
    </recommendedName>
</protein>
<feature type="transmembrane region" description="Helical" evidence="1">
    <location>
        <begin position="52"/>
        <end position="77"/>
    </location>
</feature>
<reference evidence="3" key="1">
    <citation type="submission" date="2023-03" db="EMBL/GenBank/DDBJ databases">
        <title>Massive genome expansion in bonnet fungi (Mycena s.s.) driven by repeated elements and novel gene families across ecological guilds.</title>
        <authorList>
            <consortium name="Lawrence Berkeley National Laboratory"/>
            <person name="Harder C.B."/>
            <person name="Miyauchi S."/>
            <person name="Viragh M."/>
            <person name="Kuo A."/>
            <person name="Thoen E."/>
            <person name="Andreopoulos B."/>
            <person name="Lu D."/>
            <person name="Skrede I."/>
            <person name="Drula E."/>
            <person name="Henrissat B."/>
            <person name="Morin E."/>
            <person name="Kohler A."/>
            <person name="Barry K."/>
            <person name="LaButti K."/>
            <person name="Morin E."/>
            <person name="Salamov A."/>
            <person name="Lipzen A."/>
            <person name="Mereny Z."/>
            <person name="Hegedus B."/>
            <person name="Baldrian P."/>
            <person name="Stursova M."/>
            <person name="Weitz H."/>
            <person name="Taylor A."/>
            <person name="Grigoriev I.V."/>
            <person name="Nagy L.G."/>
            <person name="Martin F."/>
            <person name="Kauserud H."/>
        </authorList>
    </citation>
    <scope>NUCLEOTIDE SEQUENCE</scope>
    <source>
        <strain evidence="3">CBHHK182m</strain>
    </source>
</reference>
<sequence>MSPHSTLDLAMGDPDFGHTFGPVFWGFCVSLMLFGVSVMQAYLYFTRYSDKLWIRLLVGGMVTLDALSMVLIAQTVYYYTLPHFGNSGILDQVTPELTTECLISAILTCASQMYFAYQLFMIRSPGIIPKLANILVVTLAVLGLAGGIACTSVMFVFPRQVLSNRNHTFAVFAGINKGSGAAADIVATIAMCAFLSAADTGLKGTSNMLKTIMHLFVNRGILVTIAQVGLLIVFFATSNHLYWIAFHINGTKLYVNTFLAMLNARNSVKFAGREVSLMTMGTYSGAATRVGPAEKLEDYEGHSPDFGKTTIQITTTSTTAQI</sequence>